<dbReference type="PANTHER" id="PTHR30509:SF8">
    <property type="entry name" value="INNER MEMBRANE PROTEIN YCCS"/>
    <property type="match status" value="1"/>
</dbReference>
<protein>
    <submittedName>
        <fullName evidence="10">YccS family putative transporter</fullName>
    </submittedName>
</protein>
<dbReference type="PANTHER" id="PTHR30509">
    <property type="entry name" value="P-HYDROXYBENZOIC ACID EFFLUX PUMP SUBUNIT-RELATED"/>
    <property type="match status" value="1"/>
</dbReference>
<evidence type="ECO:0000313" key="10">
    <source>
        <dbReference type="EMBL" id="MCF7530583.1"/>
    </source>
</evidence>
<gene>
    <name evidence="10" type="primary">yccS</name>
    <name evidence="10" type="ORF">L4H06_10155</name>
</gene>
<evidence type="ECO:0000256" key="3">
    <source>
        <dbReference type="ARBA" id="ARBA00022692"/>
    </source>
</evidence>
<dbReference type="Pfam" id="PF12805">
    <property type="entry name" value="FUSC-like"/>
    <property type="match status" value="1"/>
</dbReference>
<proteinExistence type="inferred from homology"/>
<dbReference type="NCBIfam" id="TIGR01666">
    <property type="entry name" value="YCCS"/>
    <property type="match status" value="1"/>
</dbReference>
<evidence type="ECO:0000259" key="8">
    <source>
        <dbReference type="Pfam" id="PF12805"/>
    </source>
</evidence>
<feature type="transmembrane region" description="Helical" evidence="7">
    <location>
        <begin position="483"/>
        <end position="502"/>
    </location>
</feature>
<comment type="caution">
    <text evidence="10">The sequence shown here is derived from an EMBL/GenBank/DDBJ whole genome shotgun (WGS) entry which is preliminary data.</text>
</comment>
<keyword evidence="5 7" id="KW-0472">Membrane</keyword>
<accession>A0AAW5ARX5</accession>
<dbReference type="NCBIfam" id="TIGR01667">
    <property type="entry name" value="YCCS_YHFK"/>
    <property type="match status" value="1"/>
</dbReference>
<dbReference type="InterPro" id="IPR010019">
    <property type="entry name" value="Integral_membrane_YccS"/>
</dbReference>
<dbReference type="EMBL" id="JAKKDL010000022">
    <property type="protein sequence ID" value="MCF7530583.1"/>
    <property type="molecule type" value="Genomic_DNA"/>
</dbReference>
<feature type="domain" description="Integral membrane protein YccS N-terminal" evidence="8">
    <location>
        <begin position="61"/>
        <end position="340"/>
    </location>
</feature>
<evidence type="ECO:0000256" key="1">
    <source>
        <dbReference type="ARBA" id="ARBA00004651"/>
    </source>
</evidence>
<name>A0AAW5ARX5_9NEIS</name>
<evidence type="ECO:0000256" key="4">
    <source>
        <dbReference type="ARBA" id="ARBA00022989"/>
    </source>
</evidence>
<evidence type="ECO:0000256" key="5">
    <source>
        <dbReference type="ARBA" id="ARBA00023136"/>
    </source>
</evidence>
<feature type="transmembrane region" description="Helical" evidence="7">
    <location>
        <begin position="9"/>
        <end position="29"/>
    </location>
</feature>
<feature type="transmembrane region" description="Helical" evidence="7">
    <location>
        <begin position="110"/>
        <end position="126"/>
    </location>
</feature>
<keyword evidence="3 7" id="KW-0812">Transmembrane</keyword>
<feature type="transmembrane region" description="Helical" evidence="7">
    <location>
        <begin position="59"/>
        <end position="77"/>
    </location>
</feature>
<feature type="transmembrane region" description="Helical" evidence="7">
    <location>
        <begin position="509"/>
        <end position="527"/>
    </location>
</feature>
<feature type="transmembrane region" description="Helical" evidence="7">
    <location>
        <begin position="394"/>
        <end position="421"/>
    </location>
</feature>
<comment type="subcellular location">
    <subcellularLocation>
        <location evidence="1">Cell membrane</location>
        <topology evidence="1">Multi-pass membrane protein</topology>
    </subcellularLocation>
</comment>
<dbReference type="InterPro" id="IPR032692">
    <property type="entry name" value="YccS_N"/>
</dbReference>
<evidence type="ECO:0000256" key="6">
    <source>
        <dbReference type="ARBA" id="ARBA00043993"/>
    </source>
</evidence>
<feature type="transmembrane region" description="Helical" evidence="7">
    <location>
        <begin position="83"/>
        <end position="103"/>
    </location>
</feature>
<dbReference type="Proteomes" id="UP001201397">
    <property type="component" value="Unassembled WGS sequence"/>
</dbReference>
<evidence type="ECO:0000256" key="7">
    <source>
        <dbReference type="SAM" id="Phobius"/>
    </source>
</evidence>
<evidence type="ECO:0000256" key="2">
    <source>
        <dbReference type="ARBA" id="ARBA00022475"/>
    </source>
</evidence>
<dbReference type="InterPro" id="IPR010020">
    <property type="entry name" value="Integral_membrane_YCCS_YHJK"/>
</dbReference>
<comment type="similarity">
    <text evidence="6">Belongs to the YccS/YhfK family.</text>
</comment>
<feature type="transmembrane region" description="Helical" evidence="7">
    <location>
        <begin position="138"/>
        <end position="156"/>
    </location>
</feature>
<dbReference type="AlphaFoldDB" id="A0AAW5ARX5"/>
<keyword evidence="4 7" id="KW-1133">Transmembrane helix</keyword>
<evidence type="ECO:0000313" key="11">
    <source>
        <dbReference type="Proteomes" id="UP001201397"/>
    </source>
</evidence>
<reference evidence="10" key="1">
    <citation type="submission" date="2022-01" db="EMBL/GenBank/DDBJ databases">
        <title>Neisseria sp. ZJ104.</title>
        <authorList>
            <person name="Yang C."/>
        </authorList>
    </citation>
    <scope>NUCLEOTIDE SEQUENCE</scope>
    <source>
        <strain evidence="10">ZJ104</strain>
    </source>
</reference>
<sequence>MKTPPLKPLLLTALPVFTSVFIAAALVWYADMPKLAMPFVLGIIAGGLVDLDNRLTGRLKNIVITVVLFAAASLTAQSTLGSGWLFIAAMTAMTFFFTLLGAVGLRYRTFAFGTLAVATYTTLTYTPEHFWLTNPVMILLGALLYSACTLLFHILLPHRPVQESVAKAYSAMGDYFDAKADFFDPDEAQWLDNRQIDLAMSNTGVIAAFNQCRAALFYRLRGKHRHPRTARMLRYYFTVQDIHERISSAHVDYRELADKLKNTDLIFRIHRLMEMQGQACRNVAESLGGGKAYRYSKRLGRAMQGCRDSLAVYAARHRGQPEVHHLEQLLNNLSSIDYQFRHLESSDKQAQQDGEGEVRIAAVEHGGLKNMWRAVRSQLNFESSVFRHAVRLSVVVATACIIVEVLHLNLGYWILLTALFVCQPNYSATKSRVYQRIAGTVLGVVVGSLVPYFTPSVETKLWIVIACTTLFFMSRSYKYSFSTFFITIQALTSFSLAGLDVYSAMPIRIIDTIVGAVLAWAAVSFLWPDWRYLTLTRTAAQAVSGNGAYLEEILHQLEHSNTDDYRYRFVRRQAHERVAALSSTLSDMSSEPQKFAAQLQDGLTLLQHSYALMGYISALGAYRNQMAQDCGNRFTDDFYHCAYAVTRLLKNLPQQSAGDFQTAYEAVRSDLSALGNQMPDNRQSHVLWQQLSLIARQLEPCYQALHNPKPENGEASAYSGRK</sequence>
<organism evidence="10 11">
    <name type="scientific">Neisseria lisongii</name>
    <dbReference type="NCBI Taxonomy" id="2912188"/>
    <lineage>
        <taxon>Bacteria</taxon>
        <taxon>Pseudomonadati</taxon>
        <taxon>Pseudomonadota</taxon>
        <taxon>Betaproteobacteria</taxon>
        <taxon>Neisseriales</taxon>
        <taxon>Neisseriaceae</taxon>
        <taxon>Neisseria</taxon>
    </lineage>
</organism>
<dbReference type="Pfam" id="PF13515">
    <property type="entry name" value="FUSC_2"/>
    <property type="match status" value="1"/>
</dbReference>
<evidence type="ECO:0000259" key="9">
    <source>
        <dbReference type="Pfam" id="PF13515"/>
    </source>
</evidence>
<dbReference type="GO" id="GO:0005886">
    <property type="term" value="C:plasma membrane"/>
    <property type="evidence" value="ECO:0007669"/>
    <property type="project" value="UniProtKB-SubCell"/>
</dbReference>
<feature type="domain" description="Integral membrane bound transporter" evidence="9">
    <location>
        <begin position="399"/>
        <end position="521"/>
    </location>
</feature>
<feature type="transmembrane region" description="Helical" evidence="7">
    <location>
        <begin position="433"/>
        <end position="454"/>
    </location>
</feature>
<dbReference type="InterPro" id="IPR049453">
    <property type="entry name" value="Memb_transporter_dom"/>
</dbReference>
<keyword evidence="2" id="KW-1003">Cell membrane</keyword>
<dbReference type="RefSeq" id="WP_237093377.1">
    <property type="nucleotide sequence ID" value="NZ_JAKKDL010000022.1"/>
</dbReference>